<protein>
    <recommendedName>
        <fullName evidence="3">DUF4238 domain-containing protein</fullName>
    </recommendedName>
</protein>
<gene>
    <name evidence="1" type="ORF">NCTC9140_00119</name>
</gene>
<organism evidence="1 2">
    <name type="scientific">Klebsiella pneumoniae</name>
    <dbReference type="NCBI Taxonomy" id="573"/>
    <lineage>
        <taxon>Bacteria</taxon>
        <taxon>Pseudomonadati</taxon>
        <taxon>Pseudomonadota</taxon>
        <taxon>Gammaproteobacteria</taxon>
        <taxon>Enterobacterales</taxon>
        <taxon>Enterobacteriaceae</taxon>
        <taxon>Klebsiella/Raoultella group</taxon>
        <taxon>Klebsiella</taxon>
        <taxon>Klebsiella pneumoniae complex</taxon>
    </lineage>
</organism>
<dbReference type="AlphaFoldDB" id="A0A377TKS6"/>
<evidence type="ECO:0008006" key="3">
    <source>
        <dbReference type="Google" id="ProtNLM"/>
    </source>
</evidence>
<proteinExistence type="predicted"/>
<evidence type="ECO:0000313" key="2">
    <source>
        <dbReference type="Proteomes" id="UP000254938"/>
    </source>
</evidence>
<dbReference type="EMBL" id="UGKQ01000001">
    <property type="protein sequence ID" value="STS78487.1"/>
    <property type="molecule type" value="Genomic_DNA"/>
</dbReference>
<name>A0A377TKS6_KLEPN</name>
<evidence type="ECO:0000313" key="1">
    <source>
        <dbReference type="EMBL" id="STS78487.1"/>
    </source>
</evidence>
<dbReference type="Proteomes" id="UP000254938">
    <property type="component" value="Unassembled WGS sequence"/>
</dbReference>
<accession>A0A377TKS6</accession>
<reference evidence="1 2" key="1">
    <citation type="submission" date="2018-06" db="EMBL/GenBank/DDBJ databases">
        <authorList>
            <consortium name="Pathogen Informatics"/>
            <person name="Doyle S."/>
        </authorList>
    </citation>
    <scope>NUCLEOTIDE SEQUENCE [LARGE SCALE GENOMIC DNA]</scope>
    <source>
        <strain evidence="1 2">NCTC9140</strain>
    </source>
</reference>
<sequence>MIDLINTTRNHHFISQVEQRWNASSNPDNPSLARICKYEIVDKSSFEVHATNRPLIKNTSAKDDLYTLELFESGKRLNLEKFFGVWEDKYNKRISSFHSSIMYKIESNNITSKSIDGSDLIEDVKYLQKLKFLNFIRNPHNIKKSLKSFSFCKDFIIQGDGEEFESIFNSLVNNDKRQRDHICSKYGVSPAEYDSWLKLIILFVYYDEGIAHSSIDGMIEEYFKAKELCTTIIISYYTNPALTPLVPDIGSIIYPDLTYLFNVSKNCFVLLKHTPIDSENIVMSCMRFCEEKNIPYTEEALNLCKNEIMGKINTSIHVNDKELLESYNRYCIKESVKFVYSASPIVVGAKVIKKT</sequence>
<dbReference type="RefSeq" id="WP_040212709.1">
    <property type="nucleotide sequence ID" value="NZ_CABDWK010000001.1"/>
</dbReference>